<feature type="transmembrane region" description="Helical" evidence="1">
    <location>
        <begin position="75"/>
        <end position="96"/>
    </location>
</feature>
<reference evidence="3" key="1">
    <citation type="submission" date="2017-05" db="EMBL/GenBank/DDBJ databases">
        <authorList>
            <person name="Ray J."/>
            <person name="Price M."/>
            <person name="Deutschbauer A."/>
        </authorList>
    </citation>
    <scope>NUCLEOTIDE SEQUENCE [LARGE SCALE GENOMIC DNA]</scope>
    <source>
        <strain evidence="3">DSM 19842</strain>
    </source>
</reference>
<dbReference type="EMBL" id="CP021235">
    <property type="protein sequence ID" value="ARS34002.1"/>
    <property type="molecule type" value="Genomic_DNA"/>
</dbReference>
<dbReference type="RefSeq" id="WP_025609405.1">
    <property type="nucleotide sequence ID" value="NZ_CP021235.1"/>
</dbReference>
<feature type="transmembrane region" description="Helical" evidence="1">
    <location>
        <begin position="37"/>
        <end position="54"/>
    </location>
</feature>
<evidence type="ECO:0000256" key="1">
    <source>
        <dbReference type="SAM" id="Phobius"/>
    </source>
</evidence>
<accession>A0A1X9YMB0</accession>
<dbReference type="KEGG" id="pact:CA264_00305"/>
<dbReference type="Proteomes" id="UP000266292">
    <property type="component" value="Chromosome"/>
</dbReference>
<name>A0A1X9YMB0_9BACT</name>
<keyword evidence="3" id="KW-1185">Reference proteome</keyword>
<dbReference type="AlphaFoldDB" id="A0A1X9YMB0"/>
<keyword evidence="1" id="KW-0812">Transmembrane</keyword>
<evidence type="ECO:0000313" key="2">
    <source>
        <dbReference type="EMBL" id="ARS34002.1"/>
    </source>
</evidence>
<dbReference type="STRING" id="709015.GCA_000472485_04239"/>
<keyword evidence="1" id="KW-1133">Transmembrane helix</keyword>
<gene>
    <name evidence="2" type="ORF">CA264_00305</name>
</gene>
<dbReference type="OrthoDB" id="10007936at2"/>
<feature type="transmembrane region" description="Helical" evidence="1">
    <location>
        <begin position="12"/>
        <end position="31"/>
    </location>
</feature>
<proteinExistence type="predicted"/>
<evidence type="ECO:0000313" key="3">
    <source>
        <dbReference type="Proteomes" id="UP000266292"/>
    </source>
</evidence>
<organism evidence="2 3">
    <name type="scientific">Pontibacter actiniarum</name>
    <dbReference type="NCBI Taxonomy" id="323450"/>
    <lineage>
        <taxon>Bacteria</taxon>
        <taxon>Pseudomonadati</taxon>
        <taxon>Bacteroidota</taxon>
        <taxon>Cytophagia</taxon>
        <taxon>Cytophagales</taxon>
        <taxon>Hymenobacteraceae</taxon>
        <taxon>Pontibacter</taxon>
    </lineage>
</organism>
<keyword evidence="1" id="KW-0472">Membrane</keyword>
<sequence>MKRALSIILPYLLVQLCTALLASGGAILYAFTELPGLVLLGLFLLFQLGTYVLVRGVESAVQPGQGRWLRALQQVVGSAFIVTLLIILAVVCWIVFEYSIWRLSGNGELGYTLHLEHVVVSVVPQVAEVLVLGEVLRQAWQWLLYRPWAGQRLTASD</sequence>
<protein>
    <submittedName>
        <fullName evidence="2">Uncharacterized protein</fullName>
    </submittedName>
</protein>